<proteinExistence type="predicted"/>
<accession>A0A4Z2EQJ7</accession>
<protein>
    <submittedName>
        <fullName evidence="2">Uncharacterized protein</fullName>
    </submittedName>
</protein>
<dbReference type="AlphaFoldDB" id="A0A4Z2EQJ7"/>
<dbReference type="Proteomes" id="UP000314294">
    <property type="component" value="Unassembled WGS sequence"/>
</dbReference>
<comment type="caution">
    <text evidence="2">The sequence shown here is derived from an EMBL/GenBank/DDBJ whole genome shotgun (WGS) entry which is preliminary data.</text>
</comment>
<organism evidence="2 3">
    <name type="scientific">Liparis tanakae</name>
    <name type="common">Tanaka's snailfish</name>
    <dbReference type="NCBI Taxonomy" id="230148"/>
    <lineage>
        <taxon>Eukaryota</taxon>
        <taxon>Metazoa</taxon>
        <taxon>Chordata</taxon>
        <taxon>Craniata</taxon>
        <taxon>Vertebrata</taxon>
        <taxon>Euteleostomi</taxon>
        <taxon>Actinopterygii</taxon>
        <taxon>Neopterygii</taxon>
        <taxon>Teleostei</taxon>
        <taxon>Neoteleostei</taxon>
        <taxon>Acanthomorphata</taxon>
        <taxon>Eupercaria</taxon>
        <taxon>Perciformes</taxon>
        <taxon>Cottioidei</taxon>
        <taxon>Cottales</taxon>
        <taxon>Liparidae</taxon>
        <taxon>Liparis</taxon>
    </lineage>
</organism>
<name>A0A4Z2EQJ7_9TELE</name>
<feature type="compositionally biased region" description="Basic and acidic residues" evidence="1">
    <location>
        <begin position="1"/>
        <end position="11"/>
    </location>
</feature>
<reference evidence="2 3" key="1">
    <citation type="submission" date="2019-03" db="EMBL/GenBank/DDBJ databases">
        <title>First draft genome of Liparis tanakae, snailfish: a comprehensive survey of snailfish specific genes.</title>
        <authorList>
            <person name="Kim W."/>
            <person name="Song I."/>
            <person name="Jeong J.-H."/>
            <person name="Kim D."/>
            <person name="Kim S."/>
            <person name="Ryu S."/>
            <person name="Song J.Y."/>
            <person name="Lee S.K."/>
        </authorList>
    </citation>
    <scope>NUCLEOTIDE SEQUENCE [LARGE SCALE GENOMIC DNA]</scope>
    <source>
        <tissue evidence="2">Muscle</tissue>
    </source>
</reference>
<evidence type="ECO:0000256" key="1">
    <source>
        <dbReference type="SAM" id="MobiDB-lite"/>
    </source>
</evidence>
<evidence type="ECO:0000313" key="3">
    <source>
        <dbReference type="Proteomes" id="UP000314294"/>
    </source>
</evidence>
<evidence type="ECO:0000313" key="2">
    <source>
        <dbReference type="EMBL" id="TNN30841.1"/>
    </source>
</evidence>
<gene>
    <name evidence="2" type="ORF">EYF80_059008</name>
</gene>
<keyword evidence="3" id="KW-1185">Reference proteome</keyword>
<feature type="region of interest" description="Disordered" evidence="1">
    <location>
        <begin position="1"/>
        <end position="21"/>
    </location>
</feature>
<dbReference type="EMBL" id="SRLO01004063">
    <property type="protein sequence ID" value="TNN30841.1"/>
    <property type="molecule type" value="Genomic_DNA"/>
</dbReference>
<sequence>MREVSDSRPADDGGATDSVKRSPINNALCVCVSGPKDGGGCSRTEVMCPPQVVRDPSEPPRQCSVSGSLNSALKATVQPPPPFISICSGHSRAALVGPSDRRYHSITARLSGAALISLDMEMGSVAADKAEPGLSLSSAPPSDSG</sequence>